<evidence type="ECO:0000256" key="1">
    <source>
        <dbReference type="SAM" id="Phobius"/>
    </source>
</evidence>
<dbReference type="Proteomes" id="UP000561417">
    <property type="component" value="Unassembled WGS sequence"/>
</dbReference>
<evidence type="ECO:0000313" key="3">
    <source>
        <dbReference type="Proteomes" id="UP000561417"/>
    </source>
</evidence>
<accession>A0A840NXT5</accession>
<sequence>MAVVFCFSQIIEVNANILRAKSQEGIFLAMVAQEKDTLCQATNTAIVAISDKSTRENSKSIIQRNIKKVIFFAVVFFLGRYAFNMLKKWAGNAYYQGVEDWKSSLYT</sequence>
<dbReference type="RefSeq" id="WP_246348516.1">
    <property type="nucleotide sequence ID" value="NZ_JACHIM010000005.1"/>
</dbReference>
<organism evidence="2 3">
    <name type="scientific">Bartonella callosciuri</name>
    <dbReference type="NCBI Taxonomy" id="686223"/>
    <lineage>
        <taxon>Bacteria</taxon>
        <taxon>Pseudomonadati</taxon>
        <taxon>Pseudomonadota</taxon>
        <taxon>Alphaproteobacteria</taxon>
        <taxon>Hyphomicrobiales</taxon>
        <taxon>Bartonellaceae</taxon>
        <taxon>Bartonella</taxon>
    </lineage>
</organism>
<reference evidence="2 3" key="1">
    <citation type="submission" date="2020-08" db="EMBL/GenBank/DDBJ databases">
        <title>Genomic Encyclopedia of Type Strains, Phase IV (KMG-IV): sequencing the most valuable type-strain genomes for metagenomic binning, comparative biology and taxonomic classification.</title>
        <authorList>
            <person name="Goeker M."/>
        </authorList>
    </citation>
    <scope>NUCLEOTIDE SEQUENCE [LARGE SCALE GENOMIC DNA]</scope>
    <source>
        <strain evidence="2 3">DSM 28538</strain>
    </source>
</reference>
<dbReference type="AlphaFoldDB" id="A0A840NXT5"/>
<evidence type="ECO:0000313" key="2">
    <source>
        <dbReference type="EMBL" id="MBB5074059.1"/>
    </source>
</evidence>
<keyword evidence="3" id="KW-1185">Reference proteome</keyword>
<keyword evidence="1" id="KW-0812">Transmembrane</keyword>
<keyword evidence="1" id="KW-0472">Membrane</keyword>
<gene>
    <name evidence="2" type="ORF">HNQ69_001193</name>
</gene>
<dbReference type="EMBL" id="JACHIM010000005">
    <property type="protein sequence ID" value="MBB5074059.1"/>
    <property type="molecule type" value="Genomic_DNA"/>
</dbReference>
<comment type="caution">
    <text evidence="2">The sequence shown here is derived from an EMBL/GenBank/DDBJ whole genome shotgun (WGS) entry which is preliminary data.</text>
</comment>
<keyword evidence="1" id="KW-1133">Transmembrane helix</keyword>
<name>A0A840NXT5_9HYPH</name>
<protein>
    <submittedName>
        <fullName evidence="2">Kef-type K+ transport system membrane component KefB</fullName>
    </submittedName>
</protein>
<proteinExistence type="predicted"/>
<feature type="transmembrane region" description="Helical" evidence="1">
    <location>
        <begin position="69"/>
        <end position="86"/>
    </location>
</feature>